<organism evidence="1 2">
    <name type="scientific">Xylaria bambusicola</name>
    <dbReference type="NCBI Taxonomy" id="326684"/>
    <lineage>
        <taxon>Eukaryota</taxon>
        <taxon>Fungi</taxon>
        <taxon>Dikarya</taxon>
        <taxon>Ascomycota</taxon>
        <taxon>Pezizomycotina</taxon>
        <taxon>Sordariomycetes</taxon>
        <taxon>Xylariomycetidae</taxon>
        <taxon>Xylariales</taxon>
        <taxon>Xylariaceae</taxon>
        <taxon>Xylaria</taxon>
    </lineage>
</organism>
<comment type="caution">
    <text evidence="1">The sequence shown here is derived from an EMBL/GenBank/DDBJ whole genome shotgun (WGS) entry which is preliminary data.</text>
</comment>
<proteinExistence type="predicted"/>
<dbReference type="AlphaFoldDB" id="A0AAN7Z5T2"/>
<gene>
    <name evidence="1" type="ORF">RRF57_005257</name>
</gene>
<protein>
    <submittedName>
        <fullName evidence="1">Uncharacterized protein</fullName>
    </submittedName>
</protein>
<name>A0AAN7Z5T2_9PEZI</name>
<evidence type="ECO:0000313" key="1">
    <source>
        <dbReference type="EMBL" id="KAK5629542.1"/>
    </source>
</evidence>
<sequence length="96" mass="10793">MNTVIQDAFLGRATEFPYLNILNHIGLQYDENALTEVPDEFMRAVGPDNTVRQLEEEWSALEAKLQAQYGKSSLAAGADKAERDKLANKLRAARQR</sequence>
<evidence type="ECO:0000313" key="2">
    <source>
        <dbReference type="Proteomes" id="UP001305414"/>
    </source>
</evidence>
<dbReference type="Proteomes" id="UP001305414">
    <property type="component" value="Unassembled WGS sequence"/>
</dbReference>
<keyword evidence="2" id="KW-1185">Reference proteome</keyword>
<accession>A0AAN7Z5T2</accession>
<dbReference type="EMBL" id="JAWHQM010000012">
    <property type="protein sequence ID" value="KAK5629542.1"/>
    <property type="molecule type" value="Genomic_DNA"/>
</dbReference>
<reference evidence="1 2" key="1">
    <citation type="submission" date="2023-10" db="EMBL/GenBank/DDBJ databases">
        <title>Draft genome sequence of Xylaria bambusicola isolate GMP-LS, the root and basal stem rot pathogen of sugarcane in Indonesia.</title>
        <authorList>
            <person name="Selvaraj P."/>
            <person name="Muralishankar V."/>
            <person name="Muruganantham S."/>
            <person name="Sp S."/>
            <person name="Haryani S."/>
            <person name="Lau K.J.X."/>
            <person name="Naqvi N.I."/>
        </authorList>
    </citation>
    <scope>NUCLEOTIDE SEQUENCE [LARGE SCALE GENOMIC DNA]</scope>
    <source>
        <strain evidence="1">GMP-LS</strain>
    </source>
</reference>